<name>A0AA37WIC4_9ALTE</name>
<keyword evidence="3" id="KW-1185">Reference proteome</keyword>
<feature type="transmembrane region" description="Helical" evidence="1">
    <location>
        <begin position="68"/>
        <end position="97"/>
    </location>
</feature>
<keyword evidence="1" id="KW-0472">Membrane</keyword>
<comment type="caution">
    <text evidence="2">The sequence shown here is derived from an EMBL/GenBank/DDBJ whole genome shotgun (WGS) entry which is preliminary data.</text>
</comment>
<reference evidence="2" key="2">
    <citation type="submission" date="2023-01" db="EMBL/GenBank/DDBJ databases">
        <title>Draft genome sequence of Agaribacter marinus strain NBRC 110023.</title>
        <authorList>
            <person name="Sun Q."/>
            <person name="Mori K."/>
        </authorList>
    </citation>
    <scope>NUCLEOTIDE SEQUENCE</scope>
    <source>
        <strain evidence="2">NBRC 110023</strain>
    </source>
</reference>
<evidence type="ECO:0000256" key="1">
    <source>
        <dbReference type="SAM" id="Phobius"/>
    </source>
</evidence>
<dbReference type="Proteomes" id="UP001156601">
    <property type="component" value="Unassembled WGS sequence"/>
</dbReference>
<accession>A0AA37WIC4</accession>
<sequence>MNRKLERHAISISVLTLSLILLIYTEYSEFRYIALLGLASSLFLFLGSQDTSSNYYKVGKYLMWLQMLGFFTIISLKIGFIGIVLGIVCAAITYYVLRIIDNAPK</sequence>
<evidence type="ECO:0000313" key="2">
    <source>
        <dbReference type="EMBL" id="GLR69349.1"/>
    </source>
</evidence>
<reference evidence="2" key="1">
    <citation type="journal article" date="2014" name="Int. J. Syst. Evol. Microbiol.">
        <title>Complete genome sequence of Corynebacterium casei LMG S-19264T (=DSM 44701T), isolated from a smear-ripened cheese.</title>
        <authorList>
            <consortium name="US DOE Joint Genome Institute (JGI-PGF)"/>
            <person name="Walter F."/>
            <person name="Albersmeier A."/>
            <person name="Kalinowski J."/>
            <person name="Ruckert C."/>
        </authorList>
    </citation>
    <scope>NUCLEOTIDE SEQUENCE</scope>
    <source>
        <strain evidence="2">NBRC 110023</strain>
    </source>
</reference>
<protein>
    <submittedName>
        <fullName evidence="2">Uncharacterized protein</fullName>
    </submittedName>
</protein>
<proteinExistence type="predicted"/>
<gene>
    <name evidence="2" type="ORF">GCM10007852_02570</name>
</gene>
<keyword evidence="1" id="KW-0812">Transmembrane</keyword>
<organism evidence="2 3">
    <name type="scientific">Agaribacter marinus</name>
    <dbReference type="NCBI Taxonomy" id="1431249"/>
    <lineage>
        <taxon>Bacteria</taxon>
        <taxon>Pseudomonadati</taxon>
        <taxon>Pseudomonadota</taxon>
        <taxon>Gammaproteobacteria</taxon>
        <taxon>Alteromonadales</taxon>
        <taxon>Alteromonadaceae</taxon>
        <taxon>Agaribacter</taxon>
    </lineage>
</organism>
<evidence type="ECO:0000313" key="3">
    <source>
        <dbReference type="Proteomes" id="UP001156601"/>
    </source>
</evidence>
<dbReference type="RefSeq" id="WP_284215678.1">
    <property type="nucleotide sequence ID" value="NZ_BSOT01000002.1"/>
</dbReference>
<dbReference type="AlphaFoldDB" id="A0AA37WIC4"/>
<keyword evidence="1" id="KW-1133">Transmembrane helix</keyword>
<feature type="transmembrane region" description="Helical" evidence="1">
    <location>
        <begin position="7"/>
        <end position="24"/>
    </location>
</feature>
<feature type="transmembrane region" description="Helical" evidence="1">
    <location>
        <begin position="30"/>
        <end position="47"/>
    </location>
</feature>
<dbReference type="EMBL" id="BSOT01000002">
    <property type="protein sequence ID" value="GLR69349.1"/>
    <property type="molecule type" value="Genomic_DNA"/>
</dbReference>